<dbReference type="Proteomes" id="UP001243195">
    <property type="component" value="Unassembled WGS sequence"/>
</dbReference>
<dbReference type="AlphaFoldDB" id="A0AAW8JKL8"/>
<dbReference type="RefSeq" id="WP_308956123.1">
    <property type="nucleotide sequence ID" value="NZ_JAVICY010000012.1"/>
</dbReference>
<reference evidence="2" key="1">
    <citation type="submission" date="2023-08" db="EMBL/GenBank/DDBJ databases">
        <title>Emergence of clinically-relevant ST2 carbapenem-resistant Acinetobacter baumannii strains in hospital sewages in Zhejiang, East of China.</title>
        <authorList>
            <person name="Kaichao C."/>
            <person name="Zhang R."/>
        </authorList>
    </citation>
    <scope>NUCLEOTIDE SEQUENCE</scope>
    <source>
        <strain evidence="2">M-SY-60</strain>
    </source>
</reference>
<organism evidence="2 3">
    <name type="scientific">Acinetobacter gerneri</name>
    <dbReference type="NCBI Taxonomy" id="202952"/>
    <lineage>
        <taxon>Bacteria</taxon>
        <taxon>Pseudomonadati</taxon>
        <taxon>Pseudomonadota</taxon>
        <taxon>Gammaproteobacteria</taxon>
        <taxon>Moraxellales</taxon>
        <taxon>Moraxellaceae</taxon>
        <taxon>Acinetobacter</taxon>
    </lineage>
</organism>
<dbReference type="EMBL" id="JAVIDA010000011">
    <property type="protein sequence ID" value="MDQ9071788.1"/>
    <property type="molecule type" value="Genomic_DNA"/>
</dbReference>
<keyword evidence="1" id="KW-0732">Signal</keyword>
<evidence type="ECO:0000256" key="1">
    <source>
        <dbReference type="SAM" id="SignalP"/>
    </source>
</evidence>
<accession>A0AAW8JKL8</accession>
<name>A0AAW8JKL8_9GAMM</name>
<sequence>MKSLIAISLLFVSISAFAHENPDRKGQCLIVSGKNTPQSCVISSGGGAGGMYTILNVNKKQFHIEESTMCEDDCWIGLGNDIEHMKDASHYYLDAKTKKIVKEPKPNSPFWNCYKQVRGNLNVCYALR</sequence>
<feature type="chain" id="PRO_5043723497" evidence="1">
    <location>
        <begin position="19"/>
        <end position="128"/>
    </location>
</feature>
<feature type="signal peptide" evidence="1">
    <location>
        <begin position="1"/>
        <end position="18"/>
    </location>
</feature>
<comment type="caution">
    <text evidence="2">The sequence shown here is derived from an EMBL/GenBank/DDBJ whole genome shotgun (WGS) entry which is preliminary data.</text>
</comment>
<protein>
    <submittedName>
        <fullName evidence="2">Uncharacterized protein</fullName>
    </submittedName>
</protein>
<evidence type="ECO:0000313" key="2">
    <source>
        <dbReference type="EMBL" id="MDQ9071788.1"/>
    </source>
</evidence>
<evidence type="ECO:0000313" key="3">
    <source>
        <dbReference type="Proteomes" id="UP001243195"/>
    </source>
</evidence>
<gene>
    <name evidence="2" type="ORF">RFH51_09980</name>
</gene>
<proteinExistence type="predicted"/>